<dbReference type="InterPro" id="IPR051942">
    <property type="entry name" value="DENN_domain_containing_2"/>
</dbReference>
<comment type="caution">
    <text evidence="3">The sequence shown here is derived from an EMBL/GenBank/DDBJ whole genome shotgun (WGS) entry which is preliminary data.</text>
</comment>
<gene>
    <name evidence="3" type="ORF">Q7C36_013088</name>
</gene>
<dbReference type="Pfam" id="PF03455">
    <property type="entry name" value="dDENN"/>
    <property type="match status" value="1"/>
</dbReference>
<evidence type="ECO:0000313" key="3">
    <source>
        <dbReference type="EMBL" id="KAK2841509.1"/>
    </source>
</evidence>
<keyword evidence="4" id="KW-1185">Reference proteome</keyword>
<dbReference type="PANTHER" id="PTHR15288:SF2">
    <property type="entry name" value="DENN DOMAIN-CONTAINING PROTEIN 2D"/>
    <property type="match status" value="1"/>
</dbReference>
<dbReference type="InterPro" id="IPR005112">
    <property type="entry name" value="dDENN_dom"/>
</dbReference>
<name>A0AA88MQX2_TACVA</name>
<evidence type="ECO:0000256" key="1">
    <source>
        <dbReference type="SAM" id="MobiDB-lite"/>
    </source>
</evidence>
<dbReference type="EMBL" id="JAVHJS010000012">
    <property type="protein sequence ID" value="KAK2841509.1"/>
    <property type="molecule type" value="Genomic_DNA"/>
</dbReference>
<dbReference type="GO" id="GO:0005829">
    <property type="term" value="C:cytosol"/>
    <property type="evidence" value="ECO:0007669"/>
    <property type="project" value="TreeGrafter"/>
</dbReference>
<organism evidence="3 4">
    <name type="scientific">Tachysurus vachellii</name>
    <name type="common">Darkbarbel catfish</name>
    <name type="synonym">Pelteobagrus vachellii</name>
    <dbReference type="NCBI Taxonomy" id="175792"/>
    <lineage>
        <taxon>Eukaryota</taxon>
        <taxon>Metazoa</taxon>
        <taxon>Chordata</taxon>
        <taxon>Craniata</taxon>
        <taxon>Vertebrata</taxon>
        <taxon>Euteleostomi</taxon>
        <taxon>Actinopterygii</taxon>
        <taxon>Neopterygii</taxon>
        <taxon>Teleostei</taxon>
        <taxon>Ostariophysi</taxon>
        <taxon>Siluriformes</taxon>
        <taxon>Bagridae</taxon>
        <taxon>Tachysurus</taxon>
    </lineage>
</organism>
<feature type="domain" description="dDENN" evidence="2">
    <location>
        <begin position="151"/>
        <end position="219"/>
    </location>
</feature>
<dbReference type="GO" id="GO:0005654">
    <property type="term" value="C:nucleoplasm"/>
    <property type="evidence" value="ECO:0007669"/>
    <property type="project" value="TreeGrafter"/>
</dbReference>
<dbReference type="Proteomes" id="UP001187315">
    <property type="component" value="Unassembled WGS sequence"/>
</dbReference>
<protein>
    <recommendedName>
        <fullName evidence="2">dDENN domain-containing protein</fullName>
    </recommendedName>
</protein>
<evidence type="ECO:0000259" key="2">
    <source>
        <dbReference type="SMART" id="SM00801"/>
    </source>
</evidence>
<proteinExistence type="predicted"/>
<evidence type="ECO:0000313" key="4">
    <source>
        <dbReference type="Proteomes" id="UP001187315"/>
    </source>
</evidence>
<dbReference type="PANTHER" id="PTHR15288">
    <property type="entry name" value="DENN DOMAIN-CONTAINING PROTEIN 2"/>
    <property type="match status" value="1"/>
</dbReference>
<accession>A0AA88MQX2</accession>
<sequence length="248" mass="28668">MSRQSWGFSSLRLKSKRTSEDNVFQRRGRLFSSLREDRRQKLSSVSEDGGAAEGGNQNISIERETKITKGTVFQGEDEEQDKGAMKRLSTKWMSVKGKMSRDSRVRTAQGLSSNESEKLIGDEDSILPHKLKEEILQALRSRSEKSSLEELNCIVPEAFLPFFIKTVGHFSKYMVRNGADATAHFQKRSFCKAIESKSIRHFVKNFVQTQMFDLFIQEVEQRPTSQTGFFERKISEYHRKMREKAKKH</sequence>
<reference evidence="3" key="1">
    <citation type="submission" date="2023-08" db="EMBL/GenBank/DDBJ databases">
        <title>Pelteobagrus vachellii genome.</title>
        <authorList>
            <person name="Liu H."/>
        </authorList>
    </citation>
    <scope>NUCLEOTIDE SEQUENCE</scope>
    <source>
        <strain evidence="3">PRFRI_2022a</strain>
        <tissue evidence="3">Muscle</tissue>
    </source>
</reference>
<dbReference type="AlphaFoldDB" id="A0AA88MQX2"/>
<dbReference type="SMART" id="SM00801">
    <property type="entry name" value="dDENN"/>
    <property type="match status" value="1"/>
</dbReference>
<feature type="region of interest" description="Disordered" evidence="1">
    <location>
        <begin position="1"/>
        <end position="88"/>
    </location>
</feature>